<dbReference type="InterPro" id="IPR014710">
    <property type="entry name" value="RmlC-like_jellyroll"/>
</dbReference>
<feature type="active site" evidence="6">
    <location>
        <position position="195"/>
    </location>
</feature>
<feature type="binding site" evidence="5">
    <location>
        <position position="100"/>
    </location>
    <ligand>
        <name>Zn(2+)</name>
        <dbReference type="ChEBI" id="CHEBI:29105"/>
    </ligand>
</feature>
<evidence type="ECO:0000256" key="4">
    <source>
        <dbReference type="ARBA" id="ARBA00030762"/>
    </source>
</evidence>
<dbReference type="PIRSF" id="PIRSF036894">
    <property type="entry name" value="PMI_Firm_short"/>
    <property type="match status" value="1"/>
</dbReference>
<dbReference type="GO" id="GO:0008270">
    <property type="term" value="F:zinc ion binding"/>
    <property type="evidence" value="ECO:0007669"/>
    <property type="project" value="InterPro"/>
</dbReference>
<protein>
    <recommendedName>
        <fullName evidence="3">Phosphohexomutase</fullName>
    </recommendedName>
    <alternativeName>
        <fullName evidence="4">Phosphomannose isomerase</fullName>
    </alternativeName>
</protein>
<comment type="cofactor">
    <cofactor evidence="5">
        <name>Zn(2+)</name>
        <dbReference type="ChEBI" id="CHEBI:29105"/>
    </cofactor>
    <text evidence="5">Binds 1 zinc ion per subunit.</text>
</comment>
<evidence type="ECO:0000259" key="8">
    <source>
        <dbReference type="Pfam" id="PF21621"/>
    </source>
</evidence>
<feature type="domain" description="Mannose-6-phosphate isomerase cupin" evidence="8">
    <location>
        <begin position="244"/>
        <end position="314"/>
    </location>
</feature>
<feature type="binding site" evidence="5">
    <location>
        <position position="118"/>
    </location>
    <ligand>
        <name>Zn(2+)</name>
        <dbReference type="ChEBI" id="CHEBI:29105"/>
    </ligand>
</feature>
<feature type="binding site" evidence="5">
    <location>
        <position position="175"/>
    </location>
    <ligand>
        <name>Zn(2+)</name>
        <dbReference type="ChEBI" id="CHEBI:29105"/>
    </ligand>
</feature>
<dbReference type="Pfam" id="PF21621">
    <property type="entry name" value="MPI_cupin_dom"/>
    <property type="match status" value="1"/>
</dbReference>
<evidence type="ECO:0000313" key="9">
    <source>
        <dbReference type="EMBL" id="RGS38037.1"/>
    </source>
</evidence>
<dbReference type="GO" id="GO:0004476">
    <property type="term" value="F:mannose-6-phosphate isomerase activity"/>
    <property type="evidence" value="ECO:0007669"/>
    <property type="project" value="InterPro"/>
</dbReference>
<dbReference type="InterPro" id="IPR011051">
    <property type="entry name" value="RmlC_Cupin_sf"/>
</dbReference>
<accession>A0A3R5WML3</accession>
<organism evidence="9 10">
    <name type="scientific">Coprococcus eutactus</name>
    <dbReference type="NCBI Taxonomy" id="33043"/>
    <lineage>
        <taxon>Bacteria</taxon>
        <taxon>Bacillati</taxon>
        <taxon>Bacillota</taxon>
        <taxon>Clostridia</taxon>
        <taxon>Lachnospirales</taxon>
        <taxon>Lachnospiraceae</taxon>
        <taxon>Coprococcus</taxon>
    </lineage>
</organism>
<dbReference type="InterPro" id="IPR051804">
    <property type="entry name" value="Carb_Metab_Reg_Kinase/Isom"/>
</dbReference>
<evidence type="ECO:0000313" key="10">
    <source>
        <dbReference type="Proteomes" id="UP000283295"/>
    </source>
</evidence>
<dbReference type="PANTHER" id="PTHR42742:SF3">
    <property type="entry name" value="FRUCTOKINASE"/>
    <property type="match status" value="1"/>
</dbReference>
<proteinExistence type="predicted"/>
<keyword evidence="1 5" id="KW-0479">Metal-binding</keyword>
<evidence type="ECO:0000256" key="3">
    <source>
        <dbReference type="ARBA" id="ARBA00029741"/>
    </source>
</evidence>
<reference evidence="9 10" key="1">
    <citation type="submission" date="2018-08" db="EMBL/GenBank/DDBJ databases">
        <title>A genome reference for cultivated species of the human gut microbiota.</title>
        <authorList>
            <person name="Zou Y."/>
            <person name="Xue W."/>
            <person name="Luo G."/>
        </authorList>
    </citation>
    <scope>NUCLEOTIDE SEQUENCE [LARGE SCALE GENOMIC DNA]</scope>
    <source>
        <strain evidence="9 10">AF22-21</strain>
    </source>
</reference>
<gene>
    <name evidence="9" type="ORF">DWX94_11955</name>
</gene>
<evidence type="ECO:0000256" key="6">
    <source>
        <dbReference type="PIRSR" id="PIRSR036894-2"/>
    </source>
</evidence>
<dbReference type="InterPro" id="IPR049071">
    <property type="entry name" value="MPI_cupin_dom"/>
</dbReference>
<dbReference type="CDD" id="cd07010">
    <property type="entry name" value="cupin_PMI_type_I_N_bac"/>
    <property type="match status" value="1"/>
</dbReference>
<dbReference type="Pfam" id="PF20511">
    <property type="entry name" value="PMI_typeI_cat"/>
    <property type="match status" value="1"/>
</dbReference>
<dbReference type="Gene3D" id="2.60.120.10">
    <property type="entry name" value="Jelly Rolls"/>
    <property type="match status" value="2"/>
</dbReference>
<evidence type="ECO:0000256" key="2">
    <source>
        <dbReference type="ARBA" id="ARBA00022833"/>
    </source>
</evidence>
<keyword evidence="2 5" id="KW-0862">Zinc</keyword>
<dbReference type="InterPro" id="IPR014628">
    <property type="entry name" value="Man6P_isomerase_Firm_short"/>
</dbReference>
<keyword evidence="9" id="KW-0413">Isomerase</keyword>
<dbReference type="Proteomes" id="UP000283295">
    <property type="component" value="Unassembled WGS sequence"/>
</dbReference>
<dbReference type="InterPro" id="IPR046457">
    <property type="entry name" value="PMI_typeI_cat"/>
</dbReference>
<evidence type="ECO:0000256" key="5">
    <source>
        <dbReference type="PIRSR" id="PIRSR036894-1"/>
    </source>
</evidence>
<dbReference type="OrthoDB" id="9808275at2"/>
<comment type="caution">
    <text evidence="9">The sequence shown here is derived from an EMBL/GenBank/DDBJ whole genome shotgun (WGS) entry which is preliminary data.</text>
</comment>
<dbReference type="PANTHER" id="PTHR42742">
    <property type="entry name" value="TRANSCRIPTIONAL REPRESSOR MPRA"/>
    <property type="match status" value="1"/>
</dbReference>
<evidence type="ECO:0000256" key="1">
    <source>
        <dbReference type="ARBA" id="ARBA00022723"/>
    </source>
</evidence>
<dbReference type="AlphaFoldDB" id="A0A3R5WML3"/>
<dbReference type="SUPFAM" id="SSF51182">
    <property type="entry name" value="RmlC-like cupins"/>
    <property type="match status" value="1"/>
</dbReference>
<name>A0A3R5WML3_9FIRM</name>
<feature type="domain" description="Phosphomannose isomerase type I catalytic" evidence="7">
    <location>
        <begin position="9"/>
        <end position="106"/>
    </location>
</feature>
<evidence type="ECO:0000259" key="7">
    <source>
        <dbReference type="Pfam" id="PF20511"/>
    </source>
</evidence>
<dbReference type="GO" id="GO:0005975">
    <property type="term" value="P:carbohydrate metabolic process"/>
    <property type="evidence" value="ECO:0007669"/>
    <property type="project" value="InterPro"/>
</dbReference>
<sequence length="317" mass="35300">MTMNKEILFLNPVFTHNIWGGTKLREEYGYDVEGDDIGECWGVAAHENGNCTVKNGEFAGQTLADLWDSHRELFGGIDGVRFPLLIKIIDAKDDLSIQVHPDDAYAAEHENGSFGKMECWYILDCKEDSTLVIGHNARTKEELCDMIEGKKWKEFIREIPVKKGDFIQIDPGTVHAIKGGITLLETQQNSDITYRVYDYDRLSNGKPRDLHVKQSIDVITVPAKPVEDSVISVKADKANELCELISCKYYTVYKMDVEGKAELNVGDKPFLIMSVVAGSGTVDGNAIKKGDHFILPNGYSNPVFEGNMEIVASTVSK</sequence>
<dbReference type="EMBL" id="QRVK01000040">
    <property type="protein sequence ID" value="RGS38037.1"/>
    <property type="molecule type" value="Genomic_DNA"/>
</dbReference>